<evidence type="ECO:0000256" key="13">
    <source>
        <dbReference type="ARBA" id="ARBA00023136"/>
    </source>
</evidence>
<dbReference type="InterPro" id="IPR032675">
    <property type="entry name" value="LRR_dom_sf"/>
</dbReference>
<evidence type="ECO:0000256" key="14">
    <source>
        <dbReference type="PROSITE-ProRule" id="PRU10141"/>
    </source>
</evidence>
<keyword evidence="5" id="KW-0808">Transferase</keyword>
<feature type="binding site" evidence="14">
    <location>
        <position position="746"/>
    </location>
    <ligand>
        <name>ATP</name>
        <dbReference type="ChEBI" id="CHEBI:30616"/>
    </ligand>
</feature>
<dbReference type="PROSITE" id="PS50011">
    <property type="entry name" value="PROTEIN_KINASE_DOM"/>
    <property type="match status" value="1"/>
</dbReference>
<dbReference type="PANTHER" id="PTHR27008">
    <property type="entry name" value="OS04G0122200 PROTEIN"/>
    <property type="match status" value="1"/>
</dbReference>
<keyword evidence="12 15" id="KW-1133">Transmembrane helix</keyword>
<dbReference type="InterPro" id="IPR008271">
    <property type="entry name" value="Ser/Thr_kinase_AS"/>
</dbReference>
<keyword evidence="7" id="KW-0732">Signal</keyword>
<dbReference type="Gene3D" id="1.10.510.10">
    <property type="entry name" value="Transferase(Phosphotransferase) domain 1"/>
    <property type="match status" value="1"/>
</dbReference>
<feature type="transmembrane region" description="Helical" evidence="15">
    <location>
        <begin position="12"/>
        <end position="32"/>
    </location>
</feature>
<feature type="domain" description="Protein kinase" evidence="16">
    <location>
        <begin position="716"/>
        <end position="1026"/>
    </location>
</feature>
<comment type="caution">
    <text evidence="17">The sequence shown here is derived from an EMBL/GenBank/DDBJ whole genome shotgun (WGS) entry which is preliminary data.</text>
</comment>
<dbReference type="SMART" id="SM00369">
    <property type="entry name" value="LRR_TYP"/>
    <property type="match status" value="9"/>
</dbReference>
<keyword evidence="8" id="KW-0677">Repeat</keyword>
<dbReference type="InterPro" id="IPR011009">
    <property type="entry name" value="Kinase-like_dom_sf"/>
</dbReference>
<dbReference type="InterPro" id="IPR003591">
    <property type="entry name" value="Leu-rich_rpt_typical-subtyp"/>
</dbReference>
<dbReference type="InterPro" id="IPR013210">
    <property type="entry name" value="LRR_N_plant-typ"/>
</dbReference>
<evidence type="ECO:0000259" key="16">
    <source>
        <dbReference type="PROSITE" id="PS50011"/>
    </source>
</evidence>
<keyword evidence="9 14" id="KW-0547">Nucleotide-binding</keyword>
<protein>
    <recommendedName>
        <fullName evidence="16">Protein kinase domain-containing protein</fullName>
    </recommendedName>
</protein>
<keyword evidence="13 15" id="KW-0472">Membrane</keyword>
<keyword evidence="3" id="KW-0723">Serine/threonine-protein kinase</keyword>
<evidence type="ECO:0000256" key="10">
    <source>
        <dbReference type="ARBA" id="ARBA00022777"/>
    </source>
</evidence>
<proteinExistence type="inferred from homology"/>
<comment type="subcellular location">
    <subcellularLocation>
        <location evidence="1">Membrane</location>
    </subcellularLocation>
</comment>
<dbReference type="Pfam" id="PF07714">
    <property type="entry name" value="PK_Tyr_Ser-Thr"/>
    <property type="match status" value="1"/>
</dbReference>
<evidence type="ECO:0000256" key="5">
    <source>
        <dbReference type="ARBA" id="ARBA00022679"/>
    </source>
</evidence>
<dbReference type="SUPFAM" id="SSF52058">
    <property type="entry name" value="L domain-like"/>
    <property type="match status" value="2"/>
</dbReference>
<evidence type="ECO:0000256" key="12">
    <source>
        <dbReference type="ARBA" id="ARBA00022989"/>
    </source>
</evidence>
<dbReference type="SUPFAM" id="SSF56112">
    <property type="entry name" value="Protein kinase-like (PK-like)"/>
    <property type="match status" value="1"/>
</dbReference>
<evidence type="ECO:0000313" key="17">
    <source>
        <dbReference type="EMBL" id="KAJ9160295.1"/>
    </source>
</evidence>
<keyword evidence="6 15" id="KW-0812">Transmembrane</keyword>
<dbReference type="Pfam" id="PF00560">
    <property type="entry name" value="LRR_1"/>
    <property type="match status" value="4"/>
</dbReference>
<name>A0ABQ9L886_HEVBR</name>
<keyword evidence="10" id="KW-0418">Kinase</keyword>
<dbReference type="EMBL" id="JARPOI010000014">
    <property type="protein sequence ID" value="KAJ9160295.1"/>
    <property type="molecule type" value="Genomic_DNA"/>
</dbReference>
<keyword evidence="4" id="KW-0433">Leucine-rich repeat</keyword>
<keyword evidence="11 14" id="KW-0067">ATP-binding</keyword>
<dbReference type="PROSITE" id="PS00107">
    <property type="entry name" value="PROTEIN_KINASE_ATP"/>
    <property type="match status" value="1"/>
</dbReference>
<evidence type="ECO:0000256" key="11">
    <source>
        <dbReference type="ARBA" id="ARBA00022840"/>
    </source>
</evidence>
<evidence type="ECO:0000256" key="4">
    <source>
        <dbReference type="ARBA" id="ARBA00022614"/>
    </source>
</evidence>
<keyword evidence="18" id="KW-1185">Reference proteome</keyword>
<dbReference type="InterPro" id="IPR017441">
    <property type="entry name" value="Protein_kinase_ATP_BS"/>
</dbReference>
<dbReference type="Proteomes" id="UP001174677">
    <property type="component" value="Chromosome 14"/>
</dbReference>
<evidence type="ECO:0000256" key="3">
    <source>
        <dbReference type="ARBA" id="ARBA00022527"/>
    </source>
</evidence>
<sequence>MELTGTSLAAFWPSSILHLHVFFLISVTILWFQPADCLTKLGNETDRLSLLEFKAKISNDPNGFFSLWNDSVHFCKWQGVTCGRKHQRVRSLSLIGLSLSGTISPHAGNLTFLRYLGLADNKFHGEIPQEVGKLFRLRTIEMRNNSLSGEIPGHISNCSELRIISLLYNNLAGKIPAELGSLKKLEILYVGSNNLSGEIPHSLGNLSSLTDLYLSYNHLQGKIPTELGHLTNLTALAVGANNLSGTIPPALYNISSITTFETTYNQLSGSLPANIGFTLPNLQQLFLAENGFFGTIPESLANASQLRLIDISFNRFTGQFPTNMGNLKGLQGLHLELNFFGSNTSQDLSFVPSLANCSNLQQLYFDGNNFGGVLPSSIGNLSNLVQLGLGRNPISGTIPEEVGNLVNLYRLDMDGNLFSGSIPISLGKLKKLERLTLNENLLSGEIPVFLGNITKLYWLQLEGNKLQGNITPSLGSCQNLRFLDVSRNKLTGIIPKQILGLSSLSETLNLSHNSLTGPLPLEVGNLRSIRALDVSENKLYGEIPKTIGDCSRLEILKMQGNFLQGPIPSSFDSLRGLQRIDLSRNNLSGNIPNELEKLIFLQYLNLSFNNFEGEVPKTGVFSNASSFSLVGNRNICGGIPELQLPACIVNEEKHSRPSTVIILTTTISSFLLVVIVTSLCLFYRRKSRKSPIFSPFTVDKVPQISFRELLKATGGFSSENLIGQGSFGSVYKGSLDLQGECFVAVKVLNLQQHGASKSFIAECKALKNIRHRNLVKILTYCSSIDFKGNDFKALVFTFMENGSLEMWLHPEENGYSQMKRLNFLQRLCIAMDVASALHYLHNHCETQIIHCDLKPSNILLDNDMTAHVSDFGLARLISESTSNPSQTQNFSTGIKGTIGYMAPEYGVGSNVTTYGDVYSFGILLLEMFTGRRPTHDVFIDGLDLHNFVKAKLPGQVMQVVDPTLFTPREVGAAENMDDDESIEESVQECVVSVLQIGVACSAKVPQDRMNMRDVTSKLNAIKVSFTGSRD</sequence>
<evidence type="ECO:0000313" key="18">
    <source>
        <dbReference type="Proteomes" id="UP001174677"/>
    </source>
</evidence>
<dbReference type="InterPro" id="IPR001245">
    <property type="entry name" value="Ser-Thr/Tyr_kinase_cat_dom"/>
</dbReference>
<comment type="similarity">
    <text evidence="2">Belongs to the protein kinase superfamily. Ser/Thr protein kinase family.</text>
</comment>
<dbReference type="SMART" id="SM00220">
    <property type="entry name" value="S_TKc"/>
    <property type="match status" value="1"/>
</dbReference>
<dbReference type="PANTHER" id="PTHR27008:SF587">
    <property type="entry name" value="PROTEIN KINASE DOMAIN-CONTAINING PROTEIN"/>
    <property type="match status" value="1"/>
</dbReference>
<evidence type="ECO:0000256" key="6">
    <source>
        <dbReference type="ARBA" id="ARBA00022692"/>
    </source>
</evidence>
<evidence type="ECO:0000256" key="1">
    <source>
        <dbReference type="ARBA" id="ARBA00004370"/>
    </source>
</evidence>
<evidence type="ECO:0000256" key="15">
    <source>
        <dbReference type="SAM" id="Phobius"/>
    </source>
</evidence>
<dbReference type="InterPro" id="IPR055414">
    <property type="entry name" value="LRR_R13L4/SHOC2-like"/>
</dbReference>
<gene>
    <name evidence="17" type="ORF">P3X46_025709</name>
</gene>
<feature type="transmembrane region" description="Helical" evidence="15">
    <location>
        <begin position="660"/>
        <end position="683"/>
    </location>
</feature>
<accession>A0ABQ9L886</accession>
<dbReference type="InterPro" id="IPR051809">
    <property type="entry name" value="Plant_receptor-like_S/T_kinase"/>
</dbReference>
<evidence type="ECO:0000256" key="7">
    <source>
        <dbReference type="ARBA" id="ARBA00022729"/>
    </source>
</evidence>
<evidence type="ECO:0000256" key="2">
    <source>
        <dbReference type="ARBA" id="ARBA00008684"/>
    </source>
</evidence>
<evidence type="ECO:0000256" key="9">
    <source>
        <dbReference type="ARBA" id="ARBA00022741"/>
    </source>
</evidence>
<dbReference type="InterPro" id="IPR001611">
    <property type="entry name" value="Leu-rich_rpt"/>
</dbReference>
<dbReference type="PROSITE" id="PS00108">
    <property type="entry name" value="PROTEIN_KINASE_ST"/>
    <property type="match status" value="1"/>
</dbReference>
<dbReference type="Pfam" id="PF08263">
    <property type="entry name" value="LRRNT_2"/>
    <property type="match status" value="1"/>
</dbReference>
<organism evidence="17 18">
    <name type="scientific">Hevea brasiliensis</name>
    <name type="common">Para rubber tree</name>
    <name type="synonym">Siphonia brasiliensis</name>
    <dbReference type="NCBI Taxonomy" id="3981"/>
    <lineage>
        <taxon>Eukaryota</taxon>
        <taxon>Viridiplantae</taxon>
        <taxon>Streptophyta</taxon>
        <taxon>Embryophyta</taxon>
        <taxon>Tracheophyta</taxon>
        <taxon>Spermatophyta</taxon>
        <taxon>Magnoliopsida</taxon>
        <taxon>eudicotyledons</taxon>
        <taxon>Gunneridae</taxon>
        <taxon>Pentapetalae</taxon>
        <taxon>rosids</taxon>
        <taxon>fabids</taxon>
        <taxon>Malpighiales</taxon>
        <taxon>Euphorbiaceae</taxon>
        <taxon>Crotonoideae</taxon>
        <taxon>Micrandreae</taxon>
        <taxon>Hevea</taxon>
    </lineage>
</organism>
<dbReference type="InterPro" id="IPR000719">
    <property type="entry name" value="Prot_kinase_dom"/>
</dbReference>
<dbReference type="Pfam" id="PF13855">
    <property type="entry name" value="LRR_8"/>
    <property type="match status" value="1"/>
</dbReference>
<reference evidence="17" key="1">
    <citation type="journal article" date="2023" name="Plant Biotechnol. J.">
        <title>Chromosome-level wild Hevea brasiliensis genome provides new tools for genomic-assisted breeding and valuable loci to elevate rubber yield.</title>
        <authorList>
            <person name="Cheng H."/>
            <person name="Song X."/>
            <person name="Hu Y."/>
            <person name="Wu T."/>
            <person name="Yang Q."/>
            <person name="An Z."/>
            <person name="Feng S."/>
            <person name="Deng Z."/>
            <person name="Wu W."/>
            <person name="Zeng X."/>
            <person name="Tu M."/>
            <person name="Wang X."/>
            <person name="Huang H."/>
        </authorList>
    </citation>
    <scope>NUCLEOTIDE SEQUENCE</scope>
    <source>
        <strain evidence="17">MT/VB/25A 57/8</strain>
    </source>
</reference>
<dbReference type="Gene3D" id="3.30.200.20">
    <property type="entry name" value="Phosphorylase Kinase, domain 1"/>
    <property type="match status" value="1"/>
</dbReference>
<evidence type="ECO:0000256" key="8">
    <source>
        <dbReference type="ARBA" id="ARBA00022737"/>
    </source>
</evidence>
<dbReference type="Pfam" id="PF23598">
    <property type="entry name" value="LRR_14"/>
    <property type="match status" value="1"/>
</dbReference>
<dbReference type="Gene3D" id="3.80.10.10">
    <property type="entry name" value="Ribonuclease Inhibitor"/>
    <property type="match status" value="3"/>
</dbReference>